<evidence type="ECO:0000313" key="2">
    <source>
        <dbReference type="EMBL" id="CAK82787.1"/>
    </source>
</evidence>
<keyword evidence="3" id="KW-1185">Reference proteome</keyword>
<dbReference type="AlphaFoldDB" id="A0DIC0"/>
<reference evidence="2 3" key="1">
    <citation type="journal article" date="2006" name="Nature">
        <title>Global trends of whole-genome duplications revealed by the ciliate Paramecium tetraurelia.</title>
        <authorList>
            <consortium name="Genoscope"/>
            <person name="Aury J.-M."/>
            <person name="Jaillon O."/>
            <person name="Duret L."/>
            <person name="Noel B."/>
            <person name="Jubin C."/>
            <person name="Porcel B.M."/>
            <person name="Segurens B."/>
            <person name="Daubin V."/>
            <person name="Anthouard V."/>
            <person name="Aiach N."/>
            <person name="Arnaiz O."/>
            <person name="Billaut A."/>
            <person name="Beisson J."/>
            <person name="Blanc I."/>
            <person name="Bouhouche K."/>
            <person name="Camara F."/>
            <person name="Duharcourt S."/>
            <person name="Guigo R."/>
            <person name="Gogendeau D."/>
            <person name="Katinka M."/>
            <person name="Keller A.-M."/>
            <person name="Kissmehl R."/>
            <person name="Klotz C."/>
            <person name="Koll F."/>
            <person name="Le Moue A."/>
            <person name="Lepere C."/>
            <person name="Malinsky S."/>
            <person name="Nowacki M."/>
            <person name="Nowak J.K."/>
            <person name="Plattner H."/>
            <person name="Poulain J."/>
            <person name="Ruiz F."/>
            <person name="Serrano V."/>
            <person name="Zagulski M."/>
            <person name="Dessen P."/>
            <person name="Betermier M."/>
            <person name="Weissenbach J."/>
            <person name="Scarpelli C."/>
            <person name="Schachter V."/>
            <person name="Sperling L."/>
            <person name="Meyer E."/>
            <person name="Cohen J."/>
            <person name="Wincker P."/>
        </authorList>
    </citation>
    <scope>NUCLEOTIDE SEQUENCE [LARGE SCALE GENOMIC DNA]</scope>
    <source>
        <strain evidence="2 3">Stock d4-2</strain>
    </source>
</reference>
<proteinExistence type="predicted"/>
<protein>
    <recommendedName>
        <fullName evidence="4">Transmembrane protein</fullName>
    </recommendedName>
</protein>
<keyword evidence="1" id="KW-1133">Transmembrane helix</keyword>
<dbReference type="GeneID" id="5035969"/>
<dbReference type="KEGG" id="ptm:GSPATT00017159001"/>
<accession>A0DIC0</accession>
<dbReference type="RefSeq" id="XP_001450184.1">
    <property type="nucleotide sequence ID" value="XM_001450147.1"/>
</dbReference>
<dbReference type="InParanoid" id="A0DIC0"/>
<evidence type="ECO:0000256" key="1">
    <source>
        <dbReference type="SAM" id="Phobius"/>
    </source>
</evidence>
<gene>
    <name evidence="2" type="ORF">GSPATT00017159001</name>
</gene>
<dbReference type="HOGENOM" id="CLU_1528092_0_0_1"/>
<feature type="transmembrane region" description="Helical" evidence="1">
    <location>
        <begin position="67"/>
        <end position="88"/>
    </location>
</feature>
<evidence type="ECO:0008006" key="4">
    <source>
        <dbReference type="Google" id="ProtNLM"/>
    </source>
</evidence>
<keyword evidence="1" id="KW-0812">Transmembrane</keyword>
<sequence length="176" mass="21009">MINLKFILPDFFVLSKFQHFMGFNEFEYIITKHQFSQQNLNSNFKQNHSVLLITIKYWNCQMSKIKLSFTTLLILVILILVLILVQLYTNRNLLNQHLILCNILDHHQVNSKKDYKIQFQSCDKAVNRIDECVLQLLQESLNQNYQKYRSEFQGSKKSDLIIIILRKLLLLCIFHN</sequence>
<name>A0DIC0_PARTE</name>
<dbReference type="EMBL" id="CT868441">
    <property type="protein sequence ID" value="CAK82787.1"/>
    <property type="molecule type" value="Genomic_DNA"/>
</dbReference>
<keyword evidence="1" id="KW-0472">Membrane</keyword>
<evidence type="ECO:0000313" key="3">
    <source>
        <dbReference type="Proteomes" id="UP000000600"/>
    </source>
</evidence>
<dbReference type="Proteomes" id="UP000000600">
    <property type="component" value="Unassembled WGS sequence"/>
</dbReference>
<organism evidence="2 3">
    <name type="scientific">Paramecium tetraurelia</name>
    <dbReference type="NCBI Taxonomy" id="5888"/>
    <lineage>
        <taxon>Eukaryota</taxon>
        <taxon>Sar</taxon>
        <taxon>Alveolata</taxon>
        <taxon>Ciliophora</taxon>
        <taxon>Intramacronucleata</taxon>
        <taxon>Oligohymenophorea</taxon>
        <taxon>Peniculida</taxon>
        <taxon>Parameciidae</taxon>
        <taxon>Paramecium</taxon>
    </lineage>
</organism>